<dbReference type="AlphaFoldDB" id="A0A8J2KE45"/>
<sequence length="41" mass="4388">AEAILDLQRLIVLKAGGCPVQEEGMAVGRRRLPQKTTAARA</sequence>
<organism evidence="1 2">
    <name type="scientific">Allacma fusca</name>
    <dbReference type="NCBI Taxonomy" id="39272"/>
    <lineage>
        <taxon>Eukaryota</taxon>
        <taxon>Metazoa</taxon>
        <taxon>Ecdysozoa</taxon>
        <taxon>Arthropoda</taxon>
        <taxon>Hexapoda</taxon>
        <taxon>Collembola</taxon>
        <taxon>Symphypleona</taxon>
        <taxon>Sminthuridae</taxon>
        <taxon>Allacma</taxon>
    </lineage>
</organism>
<name>A0A8J2KE45_9HEXA</name>
<comment type="caution">
    <text evidence="1">The sequence shown here is derived from an EMBL/GenBank/DDBJ whole genome shotgun (WGS) entry which is preliminary data.</text>
</comment>
<dbReference type="Proteomes" id="UP000708208">
    <property type="component" value="Unassembled WGS sequence"/>
</dbReference>
<proteinExistence type="predicted"/>
<gene>
    <name evidence="1" type="ORF">AFUS01_LOCUS23807</name>
</gene>
<reference evidence="1" key="1">
    <citation type="submission" date="2021-06" db="EMBL/GenBank/DDBJ databases">
        <authorList>
            <person name="Hodson N. C."/>
            <person name="Mongue J. A."/>
            <person name="Jaron S. K."/>
        </authorList>
    </citation>
    <scope>NUCLEOTIDE SEQUENCE</scope>
</reference>
<accession>A0A8J2KE45</accession>
<dbReference type="EMBL" id="CAJVCH010290665">
    <property type="protein sequence ID" value="CAG7785165.1"/>
    <property type="molecule type" value="Genomic_DNA"/>
</dbReference>
<protein>
    <submittedName>
        <fullName evidence="1">Uncharacterized protein</fullName>
    </submittedName>
</protein>
<feature type="non-terminal residue" evidence="1">
    <location>
        <position position="1"/>
    </location>
</feature>
<evidence type="ECO:0000313" key="2">
    <source>
        <dbReference type="Proteomes" id="UP000708208"/>
    </source>
</evidence>
<keyword evidence="2" id="KW-1185">Reference proteome</keyword>
<evidence type="ECO:0000313" key="1">
    <source>
        <dbReference type="EMBL" id="CAG7785165.1"/>
    </source>
</evidence>